<dbReference type="InterPro" id="IPR005119">
    <property type="entry name" value="LysR_subst-bd"/>
</dbReference>
<dbReference type="PANTHER" id="PTHR30537:SF66">
    <property type="entry name" value="IRON-REGULATED VIRULENCE REGULATORY PROTEIN IRGB"/>
    <property type="match status" value="1"/>
</dbReference>
<dbReference type="RefSeq" id="WP_316975313.1">
    <property type="nucleotide sequence ID" value="NZ_JAWIIJ010000023.1"/>
</dbReference>
<dbReference type="InterPro" id="IPR036390">
    <property type="entry name" value="WH_DNA-bd_sf"/>
</dbReference>
<evidence type="ECO:0000256" key="1">
    <source>
        <dbReference type="ARBA" id="ARBA00009437"/>
    </source>
</evidence>
<keyword evidence="4" id="KW-0804">Transcription</keyword>
<dbReference type="SUPFAM" id="SSF53850">
    <property type="entry name" value="Periplasmic binding protein-like II"/>
    <property type="match status" value="1"/>
</dbReference>
<dbReference type="InterPro" id="IPR058163">
    <property type="entry name" value="LysR-type_TF_proteobact-type"/>
</dbReference>
<dbReference type="Gene3D" id="1.10.10.10">
    <property type="entry name" value="Winged helix-like DNA-binding domain superfamily/Winged helix DNA-binding domain"/>
    <property type="match status" value="1"/>
</dbReference>
<proteinExistence type="inferred from homology"/>
<dbReference type="Gene3D" id="3.40.190.290">
    <property type="match status" value="1"/>
</dbReference>
<dbReference type="Proteomes" id="UP001269819">
    <property type="component" value="Unassembled WGS sequence"/>
</dbReference>
<sequence length="296" mass="32793">MKPQLNRIQTFLAVVECGSFSRAAEQLYISKSVASIHIKALEEELRVPLLIRNTRGFALTEAGKVFYDDFKAIFGDIRTALEHVSDRHLQVSGSLRVTSTAEFGDRFLLPLITRFCTNNPELEVGYFADSSLSDLVTDQIDLAIRLGTLEDSGLKSRRLASYTLKLVASPAWLQQHPMESVTQLGDVAWIANSNLQYPTRWLLLGPGGESLTVKGRARYVSNAPPAICQMASAGLGVAVLPEWTVREPLAAGRLVELFPHYRLPPQDVTAVFHNNGALPRKSRLFVDYLVENLSLV</sequence>
<dbReference type="SUPFAM" id="SSF46785">
    <property type="entry name" value="Winged helix' DNA-binding domain"/>
    <property type="match status" value="1"/>
</dbReference>
<organism evidence="6 7">
    <name type="scientific">Marinobacter xestospongiae</name>
    <dbReference type="NCBI Taxonomy" id="994319"/>
    <lineage>
        <taxon>Bacteria</taxon>
        <taxon>Pseudomonadati</taxon>
        <taxon>Pseudomonadota</taxon>
        <taxon>Gammaproteobacteria</taxon>
        <taxon>Pseudomonadales</taxon>
        <taxon>Marinobacteraceae</taxon>
        <taxon>Marinobacter</taxon>
    </lineage>
</organism>
<accession>A0ABU3W3I9</accession>
<dbReference type="PROSITE" id="PS50931">
    <property type="entry name" value="HTH_LYSR"/>
    <property type="match status" value="1"/>
</dbReference>
<evidence type="ECO:0000256" key="4">
    <source>
        <dbReference type="ARBA" id="ARBA00023163"/>
    </source>
</evidence>
<dbReference type="InterPro" id="IPR036388">
    <property type="entry name" value="WH-like_DNA-bd_sf"/>
</dbReference>
<evidence type="ECO:0000256" key="2">
    <source>
        <dbReference type="ARBA" id="ARBA00023015"/>
    </source>
</evidence>
<dbReference type="PANTHER" id="PTHR30537">
    <property type="entry name" value="HTH-TYPE TRANSCRIPTIONAL REGULATOR"/>
    <property type="match status" value="1"/>
</dbReference>
<evidence type="ECO:0000256" key="3">
    <source>
        <dbReference type="ARBA" id="ARBA00023125"/>
    </source>
</evidence>
<evidence type="ECO:0000313" key="7">
    <source>
        <dbReference type="Proteomes" id="UP001269819"/>
    </source>
</evidence>
<evidence type="ECO:0000259" key="5">
    <source>
        <dbReference type="PROSITE" id="PS50931"/>
    </source>
</evidence>
<dbReference type="Pfam" id="PF00126">
    <property type="entry name" value="HTH_1"/>
    <property type="match status" value="1"/>
</dbReference>
<keyword evidence="2" id="KW-0805">Transcription regulation</keyword>
<keyword evidence="7" id="KW-1185">Reference proteome</keyword>
<comment type="similarity">
    <text evidence="1">Belongs to the LysR transcriptional regulatory family.</text>
</comment>
<keyword evidence="3" id="KW-0238">DNA-binding</keyword>
<reference evidence="6 7" key="1">
    <citation type="submission" date="2023-10" db="EMBL/GenBank/DDBJ databases">
        <title>Characteristics and mechanism of a salt-tolerant marine origin heterotrophic nitrifying- aerobic denitrifying bacteria Marinobacter xestospongiae HN1.</title>
        <authorList>
            <person name="Qi R."/>
        </authorList>
    </citation>
    <scope>NUCLEOTIDE SEQUENCE [LARGE SCALE GENOMIC DNA]</scope>
    <source>
        <strain evidence="6 7">HN1</strain>
    </source>
</reference>
<dbReference type="CDD" id="cd08422">
    <property type="entry name" value="PBP2_CrgA_like"/>
    <property type="match status" value="1"/>
</dbReference>
<protein>
    <submittedName>
        <fullName evidence="6">LysR family transcriptional regulator</fullName>
    </submittedName>
</protein>
<evidence type="ECO:0000313" key="6">
    <source>
        <dbReference type="EMBL" id="MDV2080986.1"/>
    </source>
</evidence>
<gene>
    <name evidence="6" type="ORF">RYS15_20035</name>
</gene>
<dbReference type="InterPro" id="IPR000847">
    <property type="entry name" value="LysR_HTH_N"/>
</dbReference>
<comment type="caution">
    <text evidence="6">The sequence shown here is derived from an EMBL/GenBank/DDBJ whole genome shotgun (WGS) entry which is preliminary data.</text>
</comment>
<dbReference type="EMBL" id="JAWIIJ010000023">
    <property type="protein sequence ID" value="MDV2080986.1"/>
    <property type="molecule type" value="Genomic_DNA"/>
</dbReference>
<name>A0ABU3W3I9_9GAMM</name>
<feature type="domain" description="HTH lysR-type" evidence="5">
    <location>
        <begin position="3"/>
        <end position="60"/>
    </location>
</feature>
<dbReference type="Pfam" id="PF03466">
    <property type="entry name" value="LysR_substrate"/>
    <property type="match status" value="1"/>
</dbReference>